<dbReference type="SUPFAM" id="SSF48726">
    <property type="entry name" value="Immunoglobulin"/>
    <property type="match status" value="1"/>
</dbReference>
<feature type="domain" description="Ig-like" evidence="2">
    <location>
        <begin position="30"/>
        <end position="169"/>
    </location>
</feature>
<dbReference type="InterPro" id="IPR003599">
    <property type="entry name" value="Ig_sub"/>
</dbReference>
<keyword evidence="4" id="KW-1185">Reference proteome</keyword>
<dbReference type="InParanoid" id="A0A3P8VY76"/>
<reference evidence="3 4" key="1">
    <citation type="journal article" date="2014" name="Nat. Genet.">
        <title>Whole-genome sequence of a flatfish provides insights into ZW sex chromosome evolution and adaptation to a benthic lifestyle.</title>
        <authorList>
            <person name="Chen S."/>
            <person name="Zhang G."/>
            <person name="Shao C."/>
            <person name="Huang Q."/>
            <person name="Liu G."/>
            <person name="Zhang P."/>
            <person name="Song W."/>
            <person name="An N."/>
            <person name="Chalopin D."/>
            <person name="Volff J.N."/>
            <person name="Hong Y."/>
            <person name="Li Q."/>
            <person name="Sha Z."/>
            <person name="Zhou H."/>
            <person name="Xie M."/>
            <person name="Yu Q."/>
            <person name="Liu Y."/>
            <person name="Xiang H."/>
            <person name="Wang N."/>
            <person name="Wu K."/>
            <person name="Yang C."/>
            <person name="Zhou Q."/>
            <person name="Liao X."/>
            <person name="Yang L."/>
            <person name="Hu Q."/>
            <person name="Zhang J."/>
            <person name="Meng L."/>
            <person name="Jin L."/>
            <person name="Tian Y."/>
            <person name="Lian J."/>
            <person name="Yang J."/>
            <person name="Miao G."/>
            <person name="Liu S."/>
            <person name="Liang Z."/>
            <person name="Yan F."/>
            <person name="Li Y."/>
            <person name="Sun B."/>
            <person name="Zhang H."/>
            <person name="Zhang J."/>
            <person name="Zhu Y."/>
            <person name="Du M."/>
            <person name="Zhao Y."/>
            <person name="Schartl M."/>
            <person name="Tang Q."/>
            <person name="Wang J."/>
        </authorList>
    </citation>
    <scope>NUCLEOTIDE SEQUENCE</scope>
</reference>
<reference evidence="3" key="3">
    <citation type="submission" date="2025-09" db="UniProtKB">
        <authorList>
            <consortium name="Ensembl"/>
        </authorList>
    </citation>
    <scope>IDENTIFICATION</scope>
</reference>
<name>A0A3P8VY76_CYNSE</name>
<dbReference type="GeneTree" id="ENSGT00950000183058"/>
<dbReference type="InterPro" id="IPR036179">
    <property type="entry name" value="Ig-like_dom_sf"/>
</dbReference>
<dbReference type="InterPro" id="IPR007110">
    <property type="entry name" value="Ig-like_dom"/>
</dbReference>
<protein>
    <recommendedName>
        <fullName evidence="2">Ig-like domain-containing protein</fullName>
    </recommendedName>
</protein>
<dbReference type="PANTHER" id="PTHR15923:SF1">
    <property type="entry name" value="LIPOLYSIS-STIMULATED LIPOPROTEIN RECEPTOR"/>
    <property type="match status" value="1"/>
</dbReference>
<dbReference type="GO" id="GO:0061689">
    <property type="term" value="C:tricellular tight junction"/>
    <property type="evidence" value="ECO:0007669"/>
    <property type="project" value="TreeGrafter"/>
</dbReference>
<keyword evidence="1" id="KW-1133">Transmembrane helix</keyword>
<dbReference type="GO" id="GO:0060856">
    <property type="term" value="P:establishment of blood-brain barrier"/>
    <property type="evidence" value="ECO:0007669"/>
    <property type="project" value="TreeGrafter"/>
</dbReference>
<dbReference type="AlphaFoldDB" id="A0A3P8VY76"/>
<dbReference type="Gene3D" id="2.60.40.10">
    <property type="entry name" value="Immunoglobulins"/>
    <property type="match status" value="1"/>
</dbReference>
<reference evidence="3" key="2">
    <citation type="submission" date="2025-08" db="UniProtKB">
        <authorList>
            <consortium name="Ensembl"/>
        </authorList>
    </citation>
    <scope>IDENTIFICATION</scope>
</reference>
<dbReference type="InterPro" id="IPR013783">
    <property type="entry name" value="Ig-like_fold"/>
</dbReference>
<evidence type="ECO:0000256" key="1">
    <source>
        <dbReference type="SAM" id="Phobius"/>
    </source>
</evidence>
<dbReference type="PROSITE" id="PS50835">
    <property type="entry name" value="IG_LIKE"/>
    <property type="match status" value="1"/>
</dbReference>
<dbReference type="InterPro" id="IPR051874">
    <property type="entry name" value="Ig-like_domain-LISCH7"/>
</dbReference>
<dbReference type="GO" id="GO:1904274">
    <property type="term" value="P:tricellular tight junction assembly"/>
    <property type="evidence" value="ECO:0007669"/>
    <property type="project" value="TreeGrafter"/>
</dbReference>
<dbReference type="GO" id="GO:0005886">
    <property type="term" value="C:plasma membrane"/>
    <property type="evidence" value="ECO:0007669"/>
    <property type="project" value="TreeGrafter"/>
</dbReference>
<dbReference type="STRING" id="244447.ENSCSEP00000019274"/>
<dbReference type="SMART" id="SM00409">
    <property type="entry name" value="IG"/>
    <property type="match status" value="1"/>
</dbReference>
<sequence length="186" mass="20604">MGAVMLGDKEYKTFWTLIIVVLAATDFTMPIQVQCTPKRHIVILFQPVKLTCNYDTSSTKPPIVTWKYKSYCQDPIKAAMNPGSTESIAQSNPSYDPNIECSDSQRSVRSVASKQGGAVSFGKEYVGRKMSIINNADLHIAQTAWGDSGVYVCSVVSPEDLSGNGEDYTELIVLAGQRKRRNREWV</sequence>
<keyword evidence="1" id="KW-0472">Membrane</keyword>
<dbReference type="PANTHER" id="PTHR15923">
    <property type="entry name" value="TRANSMEMBRANE AND IMMUNOGLOBULIN DOMAIN-CONTAINING PROTEIN"/>
    <property type="match status" value="1"/>
</dbReference>
<proteinExistence type="predicted"/>
<dbReference type="Ensembl" id="ENSCSET00000019510.1">
    <property type="protein sequence ID" value="ENSCSEP00000019274.1"/>
    <property type="gene ID" value="ENSCSEG00000012340.1"/>
</dbReference>
<dbReference type="OMA" id="HIAQTAW"/>
<accession>A0A3P8VY76</accession>
<feature type="transmembrane region" description="Helical" evidence="1">
    <location>
        <begin position="14"/>
        <end position="31"/>
    </location>
</feature>
<evidence type="ECO:0000313" key="3">
    <source>
        <dbReference type="Ensembl" id="ENSCSEP00000019274.1"/>
    </source>
</evidence>
<evidence type="ECO:0000313" key="4">
    <source>
        <dbReference type="Proteomes" id="UP000265120"/>
    </source>
</evidence>
<evidence type="ECO:0000259" key="2">
    <source>
        <dbReference type="PROSITE" id="PS50835"/>
    </source>
</evidence>
<dbReference type="Proteomes" id="UP000265120">
    <property type="component" value="Chromosome 13"/>
</dbReference>
<keyword evidence="1" id="KW-0812">Transmembrane</keyword>
<organism evidence="3 4">
    <name type="scientific">Cynoglossus semilaevis</name>
    <name type="common">Tongue sole</name>
    <dbReference type="NCBI Taxonomy" id="244447"/>
    <lineage>
        <taxon>Eukaryota</taxon>
        <taxon>Metazoa</taxon>
        <taxon>Chordata</taxon>
        <taxon>Craniata</taxon>
        <taxon>Vertebrata</taxon>
        <taxon>Euteleostomi</taxon>
        <taxon>Actinopterygii</taxon>
        <taxon>Neopterygii</taxon>
        <taxon>Teleostei</taxon>
        <taxon>Neoteleostei</taxon>
        <taxon>Acanthomorphata</taxon>
        <taxon>Carangaria</taxon>
        <taxon>Pleuronectiformes</taxon>
        <taxon>Pleuronectoidei</taxon>
        <taxon>Cynoglossidae</taxon>
        <taxon>Cynoglossinae</taxon>
        <taxon>Cynoglossus</taxon>
    </lineage>
</organism>